<gene>
    <name evidence="1" type="ORF">CARN7_1737</name>
</gene>
<dbReference type="AlphaFoldDB" id="E6QUL1"/>
<protein>
    <submittedName>
        <fullName evidence="1">Uncharacterized protein</fullName>
    </submittedName>
</protein>
<evidence type="ECO:0000313" key="1">
    <source>
        <dbReference type="EMBL" id="CBI10934.1"/>
    </source>
</evidence>
<proteinExistence type="predicted"/>
<name>E6QUL1_9ZZZZ</name>
<sequence>MSCATLAAHGAVDPPVNGTVIQGLRLALHHDERTPRLIRLPFPGKSDSLIFNKPYSVRSSCEFM</sequence>
<dbReference type="EMBL" id="CABR01000113">
    <property type="protein sequence ID" value="CBI10934.1"/>
    <property type="molecule type" value="Genomic_DNA"/>
</dbReference>
<accession>E6QUL1</accession>
<comment type="caution">
    <text evidence="1">The sequence shown here is derived from an EMBL/GenBank/DDBJ whole genome shotgun (WGS) entry which is preliminary data.</text>
</comment>
<organism evidence="1">
    <name type="scientific">mine drainage metagenome</name>
    <dbReference type="NCBI Taxonomy" id="410659"/>
    <lineage>
        <taxon>unclassified sequences</taxon>
        <taxon>metagenomes</taxon>
        <taxon>ecological metagenomes</taxon>
    </lineage>
</organism>
<reference evidence="1" key="1">
    <citation type="submission" date="2009-10" db="EMBL/GenBank/DDBJ databases">
        <title>Diversity of trophic interactions inside an arsenic-rich microbial ecosystem.</title>
        <authorList>
            <person name="Bertin P.N."/>
            <person name="Heinrich-Salmeron A."/>
            <person name="Pelletier E."/>
            <person name="Goulhen-Chollet F."/>
            <person name="Arsene-Ploetze F."/>
            <person name="Gallien S."/>
            <person name="Calteau A."/>
            <person name="Vallenet D."/>
            <person name="Casiot C."/>
            <person name="Chane-Woon-Ming B."/>
            <person name="Giloteaux L."/>
            <person name="Barakat M."/>
            <person name="Bonnefoy V."/>
            <person name="Bruneel O."/>
            <person name="Chandler M."/>
            <person name="Cleiss J."/>
            <person name="Duran R."/>
            <person name="Elbaz-Poulichet F."/>
            <person name="Fonknechten N."/>
            <person name="Lauga B."/>
            <person name="Mornico D."/>
            <person name="Ortet P."/>
            <person name="Schaeffer C."/>
            <person name="Siguier P."/>
            <person name="Alexander Thil Smith A."/>
            <person name="Van Dorsselaer A."/>
            <person name="Weissenbach J."/>
            <person name="Medigue C."/>
            <person name="Le Paslier D."/>
        </authorList>
    </citation>
    <scope>NUCLEOTIDE SEQUENCE</scope>
</reference>